<gene>
    <name evidence="4" type="ORF">HJC23_006532</name>
</gene>
<dbReference type="AlphaFoldDB" id="A0ABD3NLM5"/>
<dbReference type="Pfam" id="PF07859">
    <property type="entry name" value="Abhydrolase_3"/>
    <property type="match status" value="1"/>
</dbReference>
<reference evidence="4 5" key="1">
    <citation type="journal article" date="2020" name="G3 (Bethesda)">
        <title>Improved Reference Genome for Cyclotella cryptica CCMP332, a Model for Cell Wall Morphogenesis, Salinity Adaptation, and Lipid Production in Diatoms (Bacillariophyta).</title>
        <authorList>
            <person name="Roberts W.R."/>
            <person name="Downey K.M."/>
            <person name="Ruck E.C."/>
            <person name="Traller J.C."/>
            <person name="Alverson A.J."/>
        </authorList>
    </citation>
    <scope>NUCLEOTIDE SEQUENCE [LARGE SCALE GENOMIC DNA]</scope>
    <source>
        <strain evidence="4 5">CCMP332</strain>
    </source>
</reference>
<evidence type="ECO:0000259" key="3">
    <source>
        <dbReference type="Pfam" id="PF07859"/>
    </source>
</evidence>
<dbReference type="SUPFAM" id="SSF53474">
    <property type="entry name" value="alpha/beta-Hydrolases"/>
    <property type="match status" value="1"/>
</dbReference>
<evidence type="ECO:0000313" key="4">
    <source>
        <dbReference type="EMBL" id="KAL3775446.1"/>
    </source>
</evidence>
<comment type="caution">
    <text evidence="4">The sequence shown here is derived from an EMBL/GenBank/DDBJ whole genome shotgun (WGS) entry which is preliminary data.</text>
</comment>
<proteinExistence type="predicted"/>
<organism evidence="4 5">
    <name type="scientific">Cyclotella cryptica</name>
    <dbReference type="NCBI Taxonomy" id="29204"/>
    <lineage>
        <taxon>Eukaryota</taxon>
        <taxon>Sar</taxon>
        <taxon>Stramenopiles</taxon>
        <taxon>Ochrophyta</taxon>
        <taxon>Bacillariophyta</taxon>
        <taxon>Coscinodiscophyceae</taxon>
        <taxon>Thalassiosirophycidae</taxon>
        <taxon>Stephanodiscales</taxon>
        <taxon>Stephanodiscaceae</taxon>
        <taxon>Cyclotella</taxon>
    </lineage>
</organism>
<dbReference type="PANTHER" id="PTHR48081:SF8">
    <property type="entry name" value="ALPHA_BETA HYDROLASE FOLD-3 DOMAIN-CONTAINING PROTEIN-RELATED"/>
    <property type="match status" value="1"/>
</dbReference>
<dbReference type="InterPro" id="IPR050300">
    <property type="entry name" value="GDXG_lipolytic_enzyme"/>
</dbReference>
<evidence type="ECO:0000256" key="2">
    <source>
        <dbReference type="SAM" id="MobiDB-lite"/>
    </source>
</evidence>
<dbReference type="Gene3D" id="3.40.50.1820">
    <property type="entry name" value="alpha/beta hydrolase"/>
    <property type="match status" value="1"/>
</dbReference>
<feature type="compositionally biased region" description="Polar residues" evidence="2">
    <location>
        <begin position="9"/>
        <end position="42"/>
    </location>
</feature>
<keyword evidence="5" id="KW-1185">Reference proteome</keyword>
<evidence type="ECO:0000313" key="5">
    <source>
        <dbReference type="Proteomes" id="UP001516023"/>
    </source>
</evidence>
<feature type="region of interest" description="Disordered" evidence="2">
    <location>
        <begin position="1"/>
        <end position="42"/>
    </location>
</feature>
<evidence type="ECO:0000256" key="1">
    <source>
        <dbReference type="ARBA" id="ARBA00022801"/>
    </source>
</evidence>
<protein>
    <recommendedName>
        <fullName evidence="3">Alpha/beta hydrolase fold-3 domain-containing protein</fullName>
    </recommendedName>
</protein>
<feature type="domain" description="Alpha/beta hydrolase fold-3" evidence="3">
    <location>
        <begin position="330"/>
        <end position="517"/>
    </location>
</feature>
<dbReference type="Proteomes" id="UP001516023">
    <property type="component" value="Unassembled WGS sequence"/>
</dbReference>
<accession>A0ABD3NLM5</accession>
<keyword evidence="1" id="KW-0378">Hydrolase</keyword>
<sequence length="540" mass="61044">MESVKCTKQHLSGTKNDMTQRLPSLAMTTTTPSMAGSDSRSSIAVSDQDSGCALVEEQTNKGNVSTDDYFSEEFVRKVNEAAQQENEKLNLNLGLPFDPSVLTRRQPVKMFIRLVHRFLLLVENPLFRIWSQFVPLRLRQKLTLFAWKVYFPLHKLLIGRKTGLHPDVSLEYHALTSVIWWGRLFPVTVQRMRFSLSQLHVCHSPEMYPSWRSIVKKSSSRGPSSNLSDMKPRNGKKYCLHGHLLEVYHEMHVKRTPTGIASKPKSISHEHMTVTGKFIQHSSRPSQKVIFWIYGGAYLAGDSEGNMGIAEKMGMMCGHDDPLKDGEMRDVFIPDYRLVPEFHLDDAIHDVTLAYEWLISERGIRPENVILLGISSGGGLAVLLMQALAKSRRKAMETGEFTEDCDLMPGGAVLVGPFVDYTNPKGSMKEYIKHDLIVNQSVFEEGIPFLEIVLGSHENRVKASPVYGSFEGLAPLCVCVSQHEVVYDQSMLLVKRAIEQGVDVSVGVWKYMCHVFPMLSSFIPESRESLQFISEWIKNH</sequence>
<name>A0ABD3NLM5_9STRA</name>
<dbReference type="EMBL" id="JABMIG020000538">
    <property type="protein sequence ID" value="KAL3775446.1"/>
    <property type="molecule type" value="Genomic_DNA"/>
</dbReference>
<dbReference type="GO" id="GO:0016787">
    <property type="term" value="F:hydrolase activity"/>
    <property type="evidence" value="ECO:0007669"/>
    <property type="project" value="UniProtKB-KW"/>
</dbReference>
<dbReference type="PANTHER" id="PTHR48081">
    <property type="entry name" value="AB HYDROLASE SUPERFAMILY PROTEIN C4A8.06C"/>
    <property type="match status" value="1"/>
</dbReference>
<dbReference type="InterPro" id="IPR013094">
    <property type="entry name" value="AB_hydrolase_3"/>
</dbReference>
<dbReference type="InterPro" id="IPR029058">
    <property type="entry name" value="AB_hydrolase_fold"/>
</dbReference>